<dbReference type="GO" id="GO:0007601">
    <property type="term" value="P:visual perception"/>
    <property type="evidence" value="ECO:0007669"/>
    <property type="project" value="UniProtKB-KW"/>
</dbReference>
<evidence type="ECO:0000256" key="1">
    <source>
        <dbReference type="ARBA" id="ARBA00004123"/>
    </source>
</evidence>
<feature type="region of interest" description="Disordered" evidence="11">
    <location>
        <begin position="1"/>
        <end position="58"/>
    </location>
</feature>
<organism evidence="13 14">
    <name type="scientific">Cotesia congregata</name>
    <name type="common">Parasitoid wasp</name>
    <name type="synonym">Apanteles congregatus</name>
    <dbReference type="NCBI Taxonomy" id="51543"/>
    <lineage>
        <taxon>Eukaryota</taxon>
        <taxon>Metazoa</taxon>
        <taxon>Ecdysozoa</taxon>
        <taxon>Arthropoda</taxon>
        <taxon>Hexapoda</taxon>
        <taxon>Insecta</taxon>
        <taxon>Pterygota</taxon>
        <taxon>Neoptera</taxon>
        <taxon>Endopterygota</taxon>
        <taxon>Hymenoptera</taxon>
        <taxon>Apocrita</taxon>
        <taxon>Ichneumonoidea</taxon>
        <taxon>Braconidae</taxon>
        <taxon>Microgastrinae</taxon>
        <taxon>Cotesia</taxon>
    </lineage>
</organism>
<keyword evidence="2" id="KW-0217">Developmental protein</keyword>
<feature type="region of interest" description="Disordered" evidence="11">
    <location>
        <begin position="78"/>
        <end position="102"/>
    </location>
</feature>
<keyword evidence="6" id="KW-0844">Vision</keyword>
<evidence type="ECO:0000259" key="12">
    <source>
        <dbReference type="PROSITE" id="PS50071"/>
    </source>
</evidence>
<dbReference type="Gene3D" id="1.10.10.60">
    <property type="entry name" value="Homeodomain-like"/>
    <property type="match status" value="1"/>
</dbReference>
<dbReference type="GO" id="GO:0048663">
    <property type="term" value="P:neuron fate commitment"/>
    <property type="evidence" value="ECO:0007669"/>
    <property type="project" value="UniProtKB-ARBA"/>
</dbReference>
<dbReference type="PROSITE" id="PS50071">
    <property type="entry name" value="HOMEOBOX_2"/>
    <property type="match status" value="1"/>
</dbReference>
<evidence type="ECO:0000313" key="13">
    <source>
        <dbReference type="EMBL" id="CAG5088592.1"/>
    </source>
</evidence>
<proteinExistence type="predicted"/>
<dbReference type="GO" id="GO:0000981">
    <property type="term" value="F:DNA-binding transcription factor activity, RNA polymerase II-specific"/>
    <property type="evidence" value="ECO:0007669"/>
    <property type="project" value="InterPro"/>
</dbReference>
<evidence type="ECO:0000256" key="6">
    <source>
        <dbReference type="ARBA" id="ARBA00023305"/>
    </source>
</evidence>
<evidence type="ECO:0000313" key="14">
    <source>
        <dbReference type="Proteomes" id="UP000786811"/>
    </source>
</evidence>
<dbReference type="SMART" id="SM00389">
    <property type="entry name" value="HOX"/>
    <property type="match status" value="1"/>
</dbReference>
<evidence type="ECO:0000256" key="2">
    <source>
        <dbReference type="ARBA" id="ARBA00022473"/>
    </source>
</evidence>
<keyword evidence="4 9" id="KW-0371">Homeobox</keyword>
<dbReference type="AlphaFoldDB" id="A0A8J2HBG7"/>
<name>A0A8J2HBG7_COTCN</name>
<evidence type="ECO:0000256" key="3">
    <source>
        <dbReference type="ARBA" id="ARBA00023125"/>
    </source>
</evidence>
<dbReference type="PROSITE" id="PS00027">
    <property type="entry name" value="HOMEOBOX_1"/>
    <property type="match status" value="1"/>
</dbReference>
<evidence type="ECO:0000256" key="10">
    <source>
        <dbReference type="RuleBase" id="RU000682"/>
    </source>
</evidence>
<feature type="compositionally biased region" description="Basic and acidic residues" evidence="11">
    <location>
        <begin position="88"/>
        <end position="102"/>
    </location>
</feature>
<evidence type="ECO:0000256" key="9">
    <source>
        <dbReference type="PROSITE-ProRule" id="PRU00108"/>
    </source>
</evidence>
<keyword evidence="5 9" id="KW-0539">Nucleus</keyword>
<dbReference type="PANTHER" id="PTHR24333">
    <property type="entry name" value="HOMEO BOX HB9 LIKE A-RELATED"/>
    <property type="match status" value="1"/>
</dbReference>
<dbReference type="SUPFAM" id="SSF46689">
    <property type="entry name" value="Homeodomain-like"/>
    <property type="match status" value="1"/>
</dbReference>
<dbReference type="CDD" id="cd00086">
    <property type="entry name" value="homeodomain"/>
    <property type="match status" value="1"/>
</dbReference>
<evidence type="ECO:0000256" key="11">
    <source>
        <dbReference type="SAM" id="MobiDB-lite"/>
    </source>
</evidence>
<dbReference type="OrthoDB" id="6159439at2759"/>
<dbReference type="InterPro" id="IPR001356">
    <property type="entry name" value="HD"/>
</dbReference>
<evidence type="ECO:0000256" key="7">
    <source>
        <dbReference type="ARBA" id="ARBA00056641"/>
    </source>
</evidence>
<dbReference type="GO" id="GO:0005634">
    <property type="term" value="C:nucleus"/>
    <property type="evidence" value="ECO:0007669"/>
    <property type="project" value="UniProtKB-SubCell"/>
</dbReference>
<comment type="function">
    <text evidence="7">Required to establish the unique cell identity of photoreceptors R2 and R5 and consequently for ommatidial assembly in the developing eye imaginal disk. Repression of expression in R8 photoreceptor by senseless (sens) is an essential mechanism of R8 cell fate determination.</text>
</comment>
<gene>
    <name evidence="13" type="ORF">HICCMSTLAB_LOCUS4904</name>
</gene>
<dbReference type="PRINTS" id="PR00024">
    <property type="entry name" value="HOMEOBOX"/>
</dbReference>
<evidence type="ECO:0000256" key="8">
    <source>
        <dbReference type="ARBA" id="ARBA00068739"/>
    </source>
</evidence>
<reference evidence="13" key="1">
    <citation type="submission" date="2021-04" db="EMBL/GenBank/DDBJ databases">
        <authorList>
            <person name="Chebbi M.A.C M."/>
        </authorList>
    </citation>
    <scope>NUCLEOTIDE SEQUENCE</scope>
</reference>
<evidence type="ECO:0000256" key="4">
    <source>
        <dbReference type="ARBA" id="ARBA00023155"/>
    </source>
</evidence>
<dbReference type="InterPro" id="IPR017970">
    <property type="entry name" value="Homeobox_CS"/>
</dbReference>
<feature type="compositionally biased region" description="Low complexity" evidence="11">
    <location>
        <begin position="304"/>
        <end position="321"/>
    </location>
</feature>
<dbReference type="InterPro" id="IPR020479">
    <property type="entry name" value="HD_metazoa"/>
</dbReference>
<feature type="compositionally biased region" description="Low complexity" evidence="11">
    <location>
        <begin position="1"/>
        <end position="14"/>
    </location>
</feature>
<feature type="DNA-binding region" description="Homeobox" evidence="9">
    <location>
        <begin position="179"/>
        <end position="238"/>
    </location>
</feature>
<dbReference type="InterPro" id="IPR009057">
    <property type="entry name" value="Homeodomain-like_sf"/>
</dbReference>
<keyword evidence="6" id="KW-0716">Sensory transduction</keyword>
<dbReference type="InterPro" id="IPR050848">
    <property type="entry name" value="Homeobox_TF"/>
</dbReference>
<dbReference type="GO" id="GO:0003677">
    <property type="term" value="F:DNA binding"/>
    <property type="evidence" value="ECO:0007669"/>
    <property type="project" value="UniProtKB-UniRule"/>
</dbReference>
<dbReference type="FunFam" id="1.10.10.60:FF:000417">
    <property type="entry name" value="Even-skipped homeobox 1"/>
    <property type="match status" value="1"/>
</dbReference>
<dbReference type="Proteomes" id="UP000786811">
    <property type="component" value="Unassembled WGS sequence"/>
</dbReference>
<comment type="subcellular location">
    <subcellularLocation>
        <location evidence="1 9 10">Nucleus</location>
    </subcellularLocation>
</comment>
<feature type="region of interest" description="Disordered" evidence="11">
    <location>
        <begin position="298"/>
        <end position="321"/>
    </location>
</feature>
<dbReference type="EMBL" id="CAJNRD030001119">
    <property type="protein sequence ID" value="CAG5088592.1"/>
    <property type="molecule type" value="Genomic_DNA"/>
</dbReference>
<keyword evidence="14" id="KW-1185">Reference proteome</keyword>
<protein>
    <recommendedName>
        <fullName evidence="8">Homeobox protein rough</fullName>
    </recommendedName>
</protein>
<keyword evidence="3 9" id="KW-0238">DNA-binding</keyword>
<comment type="caution">
    <text evidence="13">The sequence shown here is derived from an EMBL/GenBank/DDBJ whole genome shotgun (WGS) entry which is preliminary data.</text>
</comment>
<feature type="domain" description="Homeobox" evidence="12">
    <location>
        <begin position="177"/>
        <end position="237"/>
    </location>
</feature>
<dbReference type="PANTHER" id="PTHR24333:SF8">
    <property type="entry name" value="HOMEOBOX PROTEIN CEH-62"/>
    <property type="match status" value="1"/>
</dbReference>
<accession>A0A8J2HBG7</accession>
<sequence length="321" mass="36516">MSIKSNPRPSSPRRFFARIYGHLETKATDSDTNSNRNSESKIVNKSEVNSEDSIAKSFAGTESRVLLKRFAGVRDKRVEDKDDDNNENENKDKDRTNGEVKKELTNEVVGGEGDNNYSRTFLPQLFAGSATHLHHLAHAGHPVTSMPSHLHNLAGHPADSHFHGFSAFLARRRRKEGRPRRQRTTFSGEQTARLELEYHRGEYISRSRRFELASALRLTETQIKIWFQNRRAKDKRIEKAQLDQQYRNLAVSNALANFPVYSNFCGLCFYKDPNRELTPHVCISSYRPDIMIKSLEDKNQPCGSSSSSEISENPPIAISPI</sequence>
<evidence type="ECO:0000256" key="5">
    <source>
        <dbReference type="ARBA" id="ARBA00023242"/>
    </source>
</evidence>
<dbReference type="Pfam" id="PF00046">
    <property type="entry name" value="Homeodomain"/>
    <property type="match status" value="1"/>
</dbReference>